<keyword evidence="3" id="KW-0812">Transmembrane</keyword>
<proteinExistence type="predicted"/>
<protein>
    <submittedName>
        <fullName evidence="8">TlpA family protein disulfide reductase</fullName>
    </submittedName>
</protein>
<dbReference type="GO" id="GO:0030313">
    <property type="term" value="C:cell envelope"/>
    <property type="evidence" value="ECO:0007669"/>
    <property type="project" value="UniProtKB-SubCell"/>
</dbReference>
<dbReference type="InterPro" id="IPR050553">
    <property type="entry name" value="Thioredoxin_ResA/DsbE_sf"/>
</dbReference>
<dbReference type="Proteomes" id="UP000664385">
    <property type="component" value="Unassembled WGS sequence"/>
</dbReference>
<comment type="subcellular location">
    <subcellularLocation>
        <location evidence="1">Cell envelope</location>
    </subcellularLocation>
</comment>
<dbReference type="GO" id="GO:0016209">
    <property type="term" value="F:antioxidant activity"/>
    <property type="evidence" value="ECO:0007669"/>
    <property type="project" value="InterPro"/>
</dbReference>
<dbReference type="GO" id="GO:0017004">
    <property type="term" value="P:cytochrome complex assembly"/>
    <property type="evidence" value="ECO:0007669"/>
    <property type="project" value="UniProtKB-KW"/>
</dbReference>
<feature type="chain" id="PRO_5039556658" evidence="6">
    <location>
        <begin position="40"/>
        <end position="215"/>
    </location>
</feature>
<dbReference type="InterPro" id="IPR000866">
    <property type="entry name" value="AhpC/TSA"/>
</dbReference>
<keyword evidence="2" id="KW-0201">Cytochrome c-type biogenesis</keyword>
<dbReference type="PROSITE" id="PS51352">
    <property type="entry name" value="THIOREDOXIN_2"/>
    <property type="match status" value="1"/>
</dbReference>
<dbReference type="SUPFAM" id="SSF52833">
    <property type="entry name" value="Thioredoxin-like"/>
    <property type="match status" value="1"/>
</dbReference>
<organism evidence="8 9">
    <name type="scientific">Microbacterium esteraromaticum</name>
    <dbReference type="NCBI Taxonomy" id="57043"/>
    <lineage>
        <taxon>Bacteria</taxon>
        <taxon>Bacillati</taxon>
        <taxon>Actinomycetota</taxon>
        <taxon>Actinomycetes</taxon>
        <taxon>Micrococcales</taxon>
        <taxon>Microbacteriaceae</taxon>
        <taxon>Microbacterium</taxon>
    </lineage>
</organism>
<dbReference type="AlphaFoldDB" id="A0A939IR13"/>
<evidence type="ECO:0000256" key="4">
    <source>
        <dbReference type="ARBA" id="ARBA00023157"/>
    </source>
</evidence>
<dbReference type="GO" id="GO:0016491">
    <property type="term" value="F:oxidoreductase activity"/>
    <property type="evidence" value="ECO:0007669"/>
    <property type="project" value="InterPro"/>
</dbReference>
<evidence type="ECO:0000259" key="7">
    <source>
        <dbReference type="PROSITE" id="PS51352"/>
    </source>
</evidence>
<evidence type="ECO:0000256" key="6">
    <source>
        <dbReference type="SAM" id="SignalP"/>
    </source>
</evidence>
<dbReference type="CDD" id="cd02966">
    <property type="entry name" value="TlpA_like_family"/>
    <property type="match status" value="1"/>
</dbReference>
<keyword evidence="4" id="KW-1015">Disulfide bond</keyword>
<dbReference type="EMBL" id="JAEMWU010000001">
    <property type="protein sequence ID" value="MBN8205265.1"/>
    <property type="molecule type" value="Genomic_DNA"/>
</dbReference>
<keyword evidence="6" id="KW-0732">Signal</keyword>
<gene>
    <name evidence="8" type="ORF">JF543_04750</name>
</gene>
<dbReference type="InterPro" id="IPR017937">
    <property type="entry name" value="Thioredoxin_CS"/>
</dbReference>
<evidence type="ECO:0000313" key="9">
    <source>
        <dbReference type="Proteomes" id="UP000664385"/>
    </source>
</evidence>
<evidence type="ECO:0000313" key="8">
    <source>
        <dbReference type="EMBL" id="MBN8205265.1"/>
    </source>
</evidence>
<dbReference type="Gene3D" id="3.40.30.10">
    <property type="entry name" value="Glutaredoxin"/>
    <property type="match status" value="1"/>
</dbReference>
<evidence type="ECO:0000256" key="5">
    <source>
        <dbReference type="ARBA" id="ARBA00023284"/>
    </source>
</evidence>
<dbReference type="PANTHER" id="PTHR42852:SF6">
    <property type="entry name" value="THIOL:DISULFIDE INTERCHANGE PROTEIN DSBE"/>
    <property type="match status" value="1"/>
</dbReference>
<comment type="caution">
    <text evidence="8">The sequence shown here is derived from an EMBL/GenBank/DDBJ whole genome shotgun (WGS) entry which is preliminary data.</text>
</comment>
<name>A0A939IR13_9MICO</name>
<dbReference type="Pfam" id="PF00578">
    <property type="entry name" value="AhpC-TSA"/>
    <property type="match status" value="1"/>
</dbReference>
<dbReference type="PROSITE" id="PS00194">
    <property type="entry name" value="THIOREDOXIN_1"/>
    <property type="match status" value="1"/>
</dbReference>
<evidence type="ECO:0000256" key="1">
    <source>
        <dbReference type="ARBA" id="ARBA00004196"/>
    </source>
</evidence>
<dbReference type="InterPro" id="IPR036249">
    <property type="entry name" value="Thioredoxin-like_sf"/>
</dbReference>
<dbReference type="PANTHER" id="PTHR42852">
    <property type="entry name" value="THIOL:DISULFIDE INTERCHANGE PROTEIN DSBE"/>
    <property type="match status" value="1"/>
</dbReference>
<reference evidence="8" key="1">
    <citation type="submission" date="2020-12" db="EMBL/GenBank/DDBJ databases">
        <title>PHA producing bacteria isolated from mangrove.</title>
        <authorList>
            <person name="Zheng W."/>
            <person name="Yu S."/>
            <person name="Huang Y."/>
        </authorList>
    </citation>
    <scope>NUCLEOTIDE SEQUENCE</scope>
    <source>
        <strain evidence="8">GN8-5</strain>
    </source>
</reference>
<evidence type="ECO:0000256" key="2">
    <source>
        <dbReference type="ARBA" id="ARBA00022748"/>
    </source>
</evidence>
<sequence length="215" mass="22722">MPSVSSRVPSSRGARSRRSVKVAAVAVAAALAVGLSACSADDPATEAFRNGDEKAYTSADFRTQEIPPADRDEPVEFGGVIENGEKFSSADISGQVAVVNFWYAGCGPCRLEAPDLEAVWQMHQKDDVAFIGVNIYDQPATALAFAETYGITYPSLIDATTGEAKLAFAQVTPIQAPPTTLVLDKQGRVAARIIGPIDGTSILSTMIKDVLKEEA</sequence>
<keyword evidence="3" id="KW-0735">Signal-anchor</keyword>
<feature type="domain" description="Thioredoxin" evidence="7">
    <location>
        <begin position="31"/>
        <end position="215"/>
    </location>
</feature>
<feature type="signal peptide" evidence="6">
    <location>
        <begin position="1"/>
        <end position="39"/>
    </location>
</feature>
<accession>A0A939IR13</accession>
<evidence type="ECO:0000256" key="3">
    <source>
        <dbReference type="ARBA" id="ARBA00022968"/>
    </source>
</evidence>
<keyword evidence="5" id="KW-0676">Redox-active center</keyword>
<dbReference type="InterPro" id="IPR013766">
    <property type="entry name" value="Thioredoxin_domain"/>
</dbReference>